<proteinExistence type="predicted"/>
<name>A0A0E9USM5_ANGAN</name>
<reference evidence="1" key="2">
    <citation type="journal article" date="2015" name="Fish Shellfish Immunol.">
        <title>Early steps in the European eel (Anguilla anguilla)-Vibrio vulnificus interaction in the gills: Role of the RtxA13 toxin.</title>
        <authorList>
            <person name="Callol A."/>
            <person name="Pajuelo D."/>
            <person name="Ebbesson L."/>
            <person name="Teles M."/>
            <person name="MacKenzie S."/>
            <person name="Amaro C."/>
        </authorList>
    </citation>
    <scope>NUCLEOTIDE SEQUENCE</scope>
</reference>
<dbReference type="AlphaFoldDB" id="A0A0E9USM5"/>
<dbReference type="EMBL" id="GBXM01039770">
    <property type="protein sequence ID" value="JAH68807.1"/>
    <property type="molecule type" value="Transcribed_RNA"/>
</dbReference>
<accession>A0A0E9USM5</accession>
<sequence length="24" mass="2717">MLYRDVLGLLTLKLAMKPMLRLAG</sequence>
<reference evidence="1" key="1">
    <citation type="submission" date="2014-11" db="EMBL/GenBank/DDBJ databases">
        <authorList>
            <person name="Amaro Gonzalez C."/>
        </authorList>
    </citation>
    <scope>NUCLEOTIDE SEQUENCE</scope>
</reference>
<organism evidence="1">
    <name type="scientific">Anguilla anguilla</name>
    <name type="common">European freshwater eel</name>
    <name type="synonym">Muraena anguilla</name>
    <dbReference type="NCBI Taxonomy" id="7936"/>
    <lineage>
        <taxon>Eukaryota</taxon>
        <taxon>Metazoa</taxon>
        <taxon>Chordata</taxon>
        <taxon>Craniata</taxon>
        <taxon>Vertebrata</taxon>
        <taxon>Euteleostomi</taxon>
        <taxon>Actinopterygii</taxon>
        <taxon>Neopterygii</taxon>
        <taxon>Teleostei</taxon>
        <taxon>Anguilliformes</taxon>
        <taxon>Anguillidae</taxon>
        <taxon>Anguilla</taxon>
    </lineage>
</organism>
<protein>
    <submittedName>
        <fullName evidence="1">Uncharacterized protein</fullName>
    </submittedName>
</protein>
<evidence type="ECO:0000313" key="1">
    <source>
        <dbReference type="EMBL" id="JAH68807.1"/>
    </source>
</evidence>